<feature type="chain" id="PRO_5012285636" description="SUN domain-containing protein" evidence="6">
    <location>
        <begin position="17"/>
        <end position="826"/>
    </location>
</feature>
<proteinExistence type="predicted"/>
<dbReference type="PROSITE" id="PS51469">
    <property type="entry name" value="SUN"/>
    <property type="match status" value="1"/>
</dbReference>
<dbReference type="EMBL" id="NPHW01002509">
    <property type="protein sequence ID" value="OXV11318.1"/>
    <property type="molecule type" value="Genomic_DNA"/>
</dbReference>
<evidence type="ECO:0000256" key="3">
    <source>
        <dbReference type="ARBA" id="ARBA00022989"/>
    </source>
</evidence>
<dbReference type="Proteomes" id="UP000243515">
    <property type="component" value="Unassembled WGS sequence"/>
</dbReference>
<gene>
    <name evidence="8" type="ORF">Egran_00920</name>
</gene>
<accession>A0A232M4Q1</accession>
<organism evidence="8 9">
    <name type="scientific">Elaphomyces granulatus</name>
    <dbReference type="NCBI Taxonomy" id="519963"/>
    <lineage>
        <taxon>Eukaryota</taxon>
        <taxon>Fungi</taxon>
        <taxon>Dikarya</taxon>
        <taxon>Ascomycota</taxon>
        <taxon>Pezizomycotina</taxon>
        <taxon>Eurotiomycetes</taxon>
        <taxon>Eurotiomycetidae</taxon>
        <taxon>Eurotiales</taxon>
        <taxon>Elaphomycetaceae</taxon>
        <taxon>Elaphomyces</taxon>
    </lineage>
</organism>
<dbReference type="PANTHER" id="PTHR12953">
    <property type="entry name" value="MEMBRANE PROTEIN CH1 RELATED"/>
    <property type="match status" value="1"/>
</dbReference>
<feature type="region of interest" description="Disordered" evidence="5">
    <location>
        <begin position="389"/>
        <end position="431"/>
    </location>
</feature>
<dbReference type="GO" id="GO:0005737">
    <property type="term" value="C:cytoplasm"/>
    <property type="evidence" value="ECO:0007669"/>
    <property type="project" value="TreeGrafter"/>
</dbReference>
<dbReference type="Gene3D" id="2.60.120.260">
    <property type="entry name" value="Galactose-binding domain-like"/>
    <property type="match status" value="1"/>
</dbReference>
<feature type="region of interest" description="Disordered" evidence="5">
    <location>
        <begin position="133"/>
        <end position="157"/>
    </location>
</feature>
<feature type="signal peptide" evidence="6">
    <location>
        <begin position="1"/>
        <end position="16"/>
    </location>
</feature>
<dbReference type="GO" id="GO:0016020">
    <property type="term" value="C:membrane"/>
    <property type="evidence" value="ECO:0007669"/>
    <property type="project" value="InterPro"/>
</dbReference>
<keyword evidence="4" id="KW-0472">Membrane</keyword>
<feature type="compositionally biased region" description="Low complexity" evidence="5">
    <location>
        <begin position="735"/>
        <end position="755"/>
    </location>
</feature>
<dbReference type="InterPro" id="IPR045120">
    <property type="entry name" value="Suco/Slp1-like"/>
</dbReference>
<keyword evidence="6" id="KW-0732">Signal</keyword>
<feature type="compositionally biased region" description="Gly residues" evidence="5">
    <location>
        <begin position="192"/>
        <end position="201"/>
    </location>
</feature>
<feature type="region of interest" description="Disordered" evidence="5">
    <location>
        <begin position="174"/>
        <end position="224"/>
    </location>
</feature>
<feature type="region of interest" description="Disordered" evidence="5">
    <location>
        <begin position="735"/>
        <end position="826"/>
    </location>
</feature>
<feature type="domain" description="SUN" evidence="7">
    <location>
        <begin position="201"/>
        <end position="376"/>
    </location>
</feature>
<feature type="compositionally biased region" description="Polar residues" evidence="5">
    <location>
        <begin position="523"/>
        <end position="542"/>
    </location>
</feature>
<feature type="region of interest" description="Disordered" evidence="5">
    <location>
        <begin position="27"/>
        <end position="46"/>
    </location>
</feature>
<dbReference type="AlphaFoldDB" id="A0A232M4Q1"/>
<feature type="compositionally biased region" description="Low complexity" evidence="5">
    <location>
        <begin position="543"/>
        <end position="570"/>
    </location>
</feature>
<dbReference type="OrthoDB" id="434771at2759"/>
<comment type="caution">
    <text evidence="8">The sequence shown here is derived from an EMBL/GenBank/DDBJ whole genome shotgun (WGS) entry which is preliminary data.</text>
</comment>
<evidence type="ECO:0000256" key="1">
    <source>
        <dbReference type="ARBA" id="ARBA00004308"/>
    </source>
</evidence>
<keyword evidence="3" id="KW-1133">Transmembrane helix</keyword>
<feature type="region of interest" description="Disordered" evidence="5">
    <location>
        <begin position="472"/>
        <end position="584"/>
    </location>
</feature>
<evidence type="ECO:0000313" key="9">
    <source>
        <dbReference type="Proteomes" id="UP000243515"/>
    </source>
</evidence>
<evidence type="ECO:0000313" key="8">
    <source>
        <dbReference type="EMBL" id="OXV11318.1"/>
    </source>
</evidence>
<feature type="compositionally biased region" description="Basic and acidic residues" evidence="5">
    <location>
        <begin position="33"/>
        <end position="43"/>
    </location>
</feature>
<evidence type="ECO:0000256" key="5">
    <source>
        <dbReference type="SAM" id="MobiDB-lite"/>
    </source>
</evidence>
<dbReference type="FunFam" id="2.60.120.260:FF:000082">
    <property type="entry name" value="Sad1/UNC domain protein"/>
    <property type="match status" value="1"/>
</dbReference>
<dbReference type="GO" id="GO:0034975">
    <property type="term" value="P:protein folding in endoplasmic reticulum"/>
    <property type="evidence" value="ECO:0007669"/>
    <property type="project" value="TreeGrafter"/>
</dbReference>
<dbReference type="InterPro" id="IPR012919">
    <property type="entry name" value="SUN_dom"/>
</dbReference>
<comment type="subcellular location">
    <subcellularLocation>
        <location evidence="1">Endomembrane system</location>
    </subcellularLocation>
</comment>
<reference evidence="8 9" key="1">
    <citation type="journal article" date="2015" name="Environ. Microbiol.">
        <title>Metagenome sequence of Elaphomyces granulatus from sporocarp tissue reveals Ascomycota ectomycorrhizal fingerprints of genome expansion and a Proteobacteria-rich microbiome.</title>
        <authorList>
            <person name="Quandt C.A."/>
            <person name="Kohler A."/>
            <person name="Hesse C.N."/>
            <person name="Sharpton T.J."/>
            <person name="Martin F."/>
            <person name="Spatafora J.W."/>
        </authorList>
    </citation>
    <scope>NUCLEOTIDE SEQUENCE [LARGE SCALE GENOMIC DNA]</scope>
    <source>
        <strain evidence="8 9">OSC145934</strain>
    </source>
</reference>
<keyword evidence="9" id="KW-1185">Reference proteome</keyword>
<keyword evidence="2" id="KW-0812">Transmembrane</keyword>
<dbReference type="Pfam" id="PF07738">
    <property type="entry name" value="Sad1_UNC"/>
    <property type="match status" value="1"/>
</dbReference>
<dbReference type="GO" id="GO:0012505">
    <property type="term" value="C:endomembrane system"/>
    <property type="evidence" value="ECO:0007669"/>
    <property type="project" value="UniProtKB-SubCell"/>
</dbReference>
<evidence type="ECO:0000256" key="4">
    <source>
        <dbReference type="ARBA" id="ARBA00023136"/>
    </source>
</evidence>
<protein>
    <recommendedName>
        <fullName evidence="7">SUN domain-containing protein</fullName>
    </recommendedName>
</protein>
<evidence type="ECO:0000256" key="2">
    <source>
        <dbReference type="ARBA" id="ARBA00022692"/>
    </source>
</evidence>
<feature type="compositionally biased region" description="Polar residues" evidence="5">
    <location>
        <begin position="497"/>
        <end position="513"/>
    </location>
</feature>
<sequence length="826" mass="91157">MPLSLVLLNLLGSSWAGITSTDATITAGASSQEHGRNGERDDMSSMCPAKSWRDVQREYFQRPVCIETRVVEPELPTWTAEITISISTSRSAPIASPSLNVEEELDTESLLDNANFLSFEEWKKQNLAKIGQSAENVGRRPNAGLDGRRQPGPITNVLDSLGEDAEIELDFSGFGTEAPANRKPSSWENRGDSGGDLGSAGGSSHTTGESPAEGESHGGVSSRKDAGTTCKERFNYASFDCAATVLKTNPQCSGSSAVLIENKDSYMLNECKAKDKFIILELCDDILIDTIVLANYEFFSSIFRNFKVSVSDRYPVKLDKWKELGIFEARNTREVQAFAVENPLIWARYLKIEFLTHYGNEYYCPVSLIRIHGTTMMEEYKNDGEIGRAEEEGGDDVIEQPVQEPPNAEASSTLKTMEDRQHENASTAADRFREPIWEEEICPLNITEAEAILLRYLTTVDDICFPDEVSHLDSDDSSGSIQTQDHTVPAVPHTGKPPSSSLTVTDSKNGSAHESTRRAEASGYNTTASTNTPLESTGGEQHSSVGTESKSSLSSSKEESTSTTTEPTKTAVAHLPSPNPTTQESFFKSVNKRLQMLESNSSLSLLYIEEQSRILRDAFNKVEKRQLAKTTTFLENLNTTVLNELREFREQYDHVWKTVVIEFEHQRFQYHQELYSIATQLGILADELVFQKRVSIIQSIFVLVCLGLVLFSRVSLGNYLELPSVQSMVSRSHSLRSSSPAFGTPSLTPSSTRPTSSHREKPRHRRDASDDSQEGPTIAYSPPTPPSEAASSRLDVDEKIGQLSLASSRAATPEPPDLSLNPQDEK</sequence>
<evidence type="ECO:0000259" key="7">
    <source>
        <dbReference type="PROSITE" id="PS51469"/>
    </source>
</evidence>
<feature type="compositionally biased region" description="Polar residues" evidence="5">
    <location>
        <begin position="477"/>
        <end position="486"/>
    </location>
</feature>
<name>A0A232M4Q1_9EURO</name>
<evidence type="ECO:0000256" key="6">
    <source>
        <dbReference type="SAM" id="SignalP"/>
    </source>
</evidence>
<dbReference type="PANTHER" id="PTHR12953:SF0">
    <property type="entry name" value="SUN DOMAIN-CONTAINING OSSIFICATION FACTOR"/>
    <property type="match status" value="1"/>
</dbReference>